<feature type="transmembrane region" description="Helical" evidence="5">
    <location>
        <begin position="117"/>
        <end position="138"/>
    </location>
</feature>
<keyword evidence="3 5" id="KW-1133">Transmembrane helix</keyword>
<evidence type="ECO:0000256" key="1">
    <source>
        <dbReference type="ARBA" id="ARBA00004370"/>
    </source>
</evidence>
<gene>
    <name evidence="6" type="ORF">NVI5450_3498</name>
</gene>
<dbReference type="GO" id="GO:0016020">
    <property type="term" value="C:membrane"/>
    <property type="evidence" value="ECO:0007669"/>
    <property type="project" value="UniProtKB-SubCell"/>
</dbReference>
<dbReference type="AlphaFoldDB" id="A0A1L0BTP3"/>
<evidence type="ECO:0000313" key="6">
    <source>
        <dbReference type="EMBL" id="SGZ09778.1"/>
    </source>
</evidence>
<dbReference type="Gene3D" id="1.20.120.550">
    <property type="entry name" value="Membrane associated eicosanoid/glutathione metabolism-like domain"/>
    <property type="match status" value="1"/>
</dbReference>
<accession>A0A1L0BTP3</accession>
<protein>
    <recommendedName>
        <fullName evidence="8">MAPEG family protein</fullName>
    </recommendedName>
</protein>
<dbReference type="RefSeq" id="WP_075497769.1">
    <property type="nucleotide sequence ID" value="NZ_CAWRBC010000054.1"/>
</dbReference>
<dbReference type="Pfam" id="PF01124">
    <property type="entry name" value="MAPEG"/>
    <property type="match status" value="1"/>
</dbReference>
<keyword evidence="2 5" id="KW-0812">Transmembrane</keyword>
<proteinExistence type="predicted"/>
<sequence>MDGVGILYPLLAHIFLVISLYVLLIIRKSKAIKAKAIDFKKTALNNKAWPEDVVQVSNNLDNQFESPLVFYGLCIITVLVGAVNSFAIGLSVVYVVFRYIHAYVQVGTNYVPHRLRAFSLSLFVLLLLLIQTSVHIAMAA</sequence>
<reference evidence="6 7" key="1">
    <citation type="submission" date="2016-11" db="EMBL/GenBank/DDBJ databases">
        <authorList>
            <person name="Jaros S."/>
            <person name="Januszkiewicz K."/>
            <person name="Wedrychowicz H."/>
        </authorList>
    </citation>
    <scope>NUCLEOTIDE SEQUENCE [LARGE SCALE GENOMIC DNA]</scope>
    <source>
        <strain evidence="6">NVI 5450</strain>
    </source>
</reference>
<evidence type="ECO:0000256" key="3">
    <source>
        <dbReference type="ARBA" id="ARBA00022989"/>
    </source>
</evidence>
<evidence type="ECO:0008006" key="8">
    <source>
        <dbReference type="Google" id="ProtNLM"/>
    </source>
</evidence>
<dbReference type="InterPro" id="IPR023352">
    <property type="entry name" value="MAPEG-like_dom_sf"/>
</dbReference>
<name>A0A1L0BTP3_9GAMM</name>
<comment type="subcellular location">
    <subcellularLocation>
        <location evidence="1">Membrane</location>
    </subcellularLocation>
</comment>
<feature type="transmembrane region" description="Helical" evidence="5">
    <location>
        <begin position="6"/>
        <end position="26"/>
    </location>
</feature>
<evidence type="ECO:0000313" key="7">
    <source>
        <dbReference type="Proteomes" id="UP000183794"/>
    </source>
</evidence>
<evidence type="ECO:0000256" key="4">
    <source>
        <dbReference type="ARBA" id="ARBA00023136"/>
    </source>
</evidence>
<dbReference type="Proteomes" id="UP000183794">
    <property type="component" value="Unassembled WGS sequence"/>
</dbReference>
<dbReference type="SUPFAM" id="SSF161084">
    <property type="entry name" value="MAPEG domain-like"/>
    <property type="match status" value="1"/>
</dbReference>
<dbReference type="InterPro" id="IPR001129">
    <property type="entry name" value="Membr-assoc_MAPEG"/>
</dbReference>
<dbReference type="OrthoDB" id="328594at2"/>
<dbReference type="EMBL" id="FPLD01000097">
    <property type="protein sequence ID" value="SGZ09778.1"/>
    <property type="molecule type" value="Genomic_DNA"/>
</dbReference>
<evidence type="ECO:0000256" key="5">
    <source>
        <dbReference type="SAM" id="Phobius"/>
    </source>
</evidence>
<keyword evidence="4 5" id="KW-0472">Membrane</keyword>
<organism evidence="6 7">
    <name type="scientific">Moritella viscosa</name>
    <dbReference type="NCBI Taxonomy" id="80854"/>
    <lineage>
        <taxon>Bacteria</taxon>
        <taxon>Pseudomonadati</taxon>
        <taxon>Pseudomonadota</taxon>
        <taxon>Gammaproteobacteria</taxon>
        <taxon>Alteromonadales</taxon>
        <taxon>Moritellaceae</taxon>
        <taxon>Moritella</taxon>
    </lineage>
</organism>
<feature type="transmembrane region" description="Helical" evidence="5">
    <location>
        <begin position="68"/>
        <end position="97"/>
    </location>
</feature>
<evidence type="ECO:0000256" key="2">
    <source>
        <dbReference type="ARBA" id="ARBA00022692"/>
    </source>
</evidence>